<evidence type="ECO:0000313" key="5">
    <source>
        <dbReference type="EMBL" id="MEF2156422.1"/>
    </source>
</evidence>
<dbReference type="SUPFAM" id="SSF47413">
    <property type="entry name" value="lambda repressor-like DNA-binding domains"/>
    <property type="match status" value="1"/>
</dbReference>
<evidence type="ECO:0000259" key="4">
    <source>
        <dbReference type="PROSITE" id="PS50943"/>
    </source>
</evidence>
<dbReference type="InterPro" id="IPR015927">
    <property type="entry name" value="Peptidase_S24_S26A/B/C"/>
</dbReference>
<dbReference type="EMBL" id="JAZHBO010000002">
    <property type="protein sequence ID" value="MEF2156422.1"/>
    <property type="molecule type" value="Genomic_DNA"/>
</dbReference>
<dbReference type="Proteomes" id="UP001356170">
    <property type="component" value="Unassembled WGS sequence"/>
</dbReference>
<comment type="caution">
    <text evidence="5">The sequence shown here is derived from an EMBL/GenBank/DDBJ whole genome shotgun (WGS) entry which is preliminary data.</text>
</comment>
<keyword evidence="2" id="KW-0238">DNA-binding</keyword>
<feature type="domain" description="HTH cro/C1-type" evidence="4">
    <location>
        <begin position="127"/>
        <end position="173"/>
    </location>
</feature>
<keyword evidence="6" id="KW-1185">Reference proteome</keyword>
<keyword evidence="3" id="KW-0804">Transcription</keyword>
<dbReference type="CDD" id="cd00093">
    <property type="entry name" value="HTH_XRE"/>
    <property type="match status" value="1"/>
</dbReference>
<dbReference type="SMART" id="SM00530">
    <property type="entry name" value="HTH_XRE"/>
    <property type="match status" value="1"/>
</dbReference>
<dbReference type="PANTHER" id="PTHR40661:SF3">
    <property type="entry name" value="FELS-1 PROPHAGE TRANSCRIPTIONAL REGULATOR"/>
    <property type="match status" value="1"/>
</dbReference>
<dbReference type="Gene3D" id="2.10.109.10">
    <property type="entry name" value="Umud Fragment, subunit A"/>
    <property type="match status" value="1"/>
</dbReference>
<dbReference type="CDD" id="cd06462">
    <property type="entry name" value="Peptidase_S24_S26"/>
    <property type="match status" value="1"/>
</dbReference>
<protein>
    <submittedName>
        <fullName evidence="5">S24 family peptidase</fullName>
    </submittedName>
</protein>
<dbReference type="SUPFAM" id="SSF51306">
    <property type="entry name" value="LexA/Signal peptidase"/>
    <property type="match status" value="1"/>
</dbReference>
<sequence>MELCGFQQFDITKHVRSDLSRRDLAARQRFNGAAVFRVNPCRSSDPVGDCAFGDSKCFSEGGLVAAECFNCFDNRFHDVSKAPLYLNVKRKLLTNFSSWRNNQPMIDNMQLAARITEAMDAAKARDKRMTQDYIAEQIGVTKQAVNGWRRTGKIDKANLAKLAQVTGSDLAELLDVVPATTVNDDEYTDVLGYSQAAALGDGEEPMDYAETHSLKFKRTSLDGRGLNAANCAVFYGKGDSMLPTIKDGAAILFDTSKTRPVDGGLFVILVPGINGSNYSVKRCIELDGSWWFDALNPDGEHAWRRPKPMESKRHPIQIIGKVEWVASWVD</sequence>
<accession>A0ABU7V0Z9</accession>
<evidence type="ECO:0000256" key="2">
    <source>
        <dbReference type="ARBA" id="ARBA00023125"/>
    </source>
</evidence>
<dbReference type="InterPro" id="IPR036286">
    <property type="entry name" value="LexA/Signal_pep-like_sf"/>
</dbReference>
<dbReference type="Pfam" id="PF00717">
    <property type="entry name" value="Peptidase_S24"/>
    <property type="match status" value="1"/>
</dbReference>
<gene>
    <name evidence="5" type="ORF">V3390_09335</name>
</gene>
<dbReference type="PROSITE" id="PS50943">
    <property type="entry name" value="HTH_CROC1"/>
    <property type="match status" value="1"/>
</dbReference>
<reference evidence="5 6" key="1">
    <citation type="submission" date="2024-01" db="EMBL/GenBank/DDBJ databases">
        <title>Novel species of the genus Luteimonas isolated from rivers.</title>
        <authorList>
            <person name="Lu H."/>
        </authorList>
    </citation>
    <scope>NUCLEOTIDE SEQUENCE [LARGE SCALE GENOMIC DNA]</scope>
    <source>
        <strain evidence="5 6">FXH3W</strain>
    </source>
</reference>
<dbReference type="PANTHER" id="PTHR40661">
    <property type="match status" value="1"/>
</dbReference>
<organism evidence="5 6">
    <name type="scientific">Aquilutibacter rugosus</name>
    <dbReference type="NCBI Taxonomy" id="3115820"/>
    <lineage>
        <taxon>Bacteria</taxon>
        <taxon>Pseudomonadati</taxon>
        <taxon>Pseudomonadota</taxon>
        <taxon>Gammaproteobacteria</taxon>
        <taxon>Lysobacterales</taxon>
        <taxon>Lysobacteraceae</taxon>
        <taxon>Aquilutibacter</taxon>
    </lineage>
</organism>
<proteinExistence type="predicted"/>
<dbReference type="Pfam" id="PF01381">
    <property type="entry name" value="HTH_3"/>
    <property type="match status" value="1"/>
</dbReference>
<keyword evidence="1" id="KW-0805">Transcription regulation</keyword>
<evidence type="ECO:0000313" key="6">
    <source>
        <dbReference type="Proteomes" id="UP001356170"/>
    </source>
</evidence>
<name>A0ABU7V0Z9_9GAMM</name>
<dbReference type="Gene3D" id="1.10.260.40">
    <property type="entry name" value="lambda repressor-like DNA-binding domains"/>
    <property type="match status" value="1"/>
</dbReference>
<dbReference type="InterPro" id="IPR010982">
    <property type="entry name" value="Lambda_DNA-bd_dom_sf"/>
</dbReference>
<evidence type="ECO:0000256" key="3">
    <source>
        <dbReference type="ARBA" id="ARBA00023163"/>
    </source>
</evidence>
<dbReference type="InterPro" id="IPR001387">
    <property type="entry name" value="Cro/C1-type_HTH"/>
</dbReference>
<evidence type="ECO:0000256" key="1">
    <source>
        <dbReference type="ARBA" id="ARBA00023015"/>
    </source>
</evidence>